<protein>
    <submittedName>
        <fullName evidence="10">TolC family outer membrane protein</fullName>
    </submittedName>
</protein>
<feature type="coiled-coil region" evidence="8">
    <location>
        <begin position="192"/>
        <end position="219"/>
    </location>
</feature>
<feature type="chain" id="PRO_5045719026" evidence="9">
    <location>
        <begin position="25"/>
        <end position="444"/>
    </location>
</feature>
<evidence type="ECO:0000256" key="5">
    <source>
        <dbReference type="ARBA" id="ARBA00022692"/>
    </source>
</evidence>
<dbReference type="InterPro" id="IPR003423">
    <property type="entry name" value="OMP_efflux"/>
</dbReference>
<sequence>MATMKATITSSLLVLCLASGPVASQDKMQGKTIVDLSQAYTSALQNNFGLRSQQAGFKGEKEATREAWAGVLPQVEASASYGHSRFTRDFDVNDSITDTDEHTSYNVNLSQVVYSGRTFNAIGRANKGEELAKQELRNRSLETGYSAIEAFLRASALAREIGVVEDERASHRRRLEQMESMRERGLASRADVLEARATIDQTEADLTGLRTEYQAAKQNFTAITGLSFKEIQLAPTDETLWRKTPAVLRTDWVALALKNSGQLSIASANLEMARATRSYERSGHYPEIYLNARYTENDTFATNLREETRVEVQLKLPIYKGGATSARTRQAAYREEASKLELQHKEQLVRVEVTRLVEGLEGSYQTIKALDTAKESAAASLEAAERGFASGIRSLSDLLDARSRLSTTERDQVREIYKNFQLQYELMQVAGVLDKQMPVAAQRN</sequence>
<accession>A0ABS6AC48</accession>
<evidence type="ECO:0000313" key="11">
    <source>
        <dbReference type="Proteomes" id="UP000753376"/>
    </source>
</evidence>
<evidence type="ECO:0000313" key="10">
    <source>
        <dbReference type="EMBL" id="MBU2875742.1"/>
    </source>
</evidence>
<proteinExistence type="inferred from homology"/>
<dbReference type="PANTHER" id="PTHR30026:SF20">
    <property type="entry name" value="OUTER MEMBRANE PROTEIN TOLC"/>
    <property type="match status" value="1"/>
</dbReference>
<keyword evidence="3" id="KW-0813">Transport</keyword>
<dbReference type="Proteomes" id="UP000753376">
    <property type="component" value="Unassembled WGS sequence"/>
</dbReference>
<comment type="caution">
    <text evidence="10">The sequence shown here is derived from an EMBL/GenBank/DDBJ whole genome shotgun (WGS) entry which is preliminary data.</text>
</comment>
<feature type="signal peptide" evidence="9">
    <location>
        <begin position="1"/>
        <end position="24"/>
    </location>
</feature>
<keyword evidence="9" id="KW-0732">Signal</keyword>
<evidence type="ECO:0000256" key="8">
    <source>
        <dbReference type="SAM" id="Coils"/>
    </source>
</evidence>
<comment type="subcellular location">
    <subcellularLocation>
        <location evidence="1">Cell outer membrane</location>
    </subcellularLocation>
</comment>
<dbReference type="InterPro" id="IPR010130">
    <property type="entry name" value="T1SS_OMP_TolC"/>
</dbReference>
<dbReference type="PANTHER" id="PTHR30026">
    <property type="entry name" value="OUTER MEMBRANE PROTEIN TOLC"/>
    <property type="match status" value="1"/>
</dbReference>
<dbReference type="RefSeq" id="WP_216009502.1">
    <property type="nucleotide sequence ID" value="NZ_JAHKPV010000021.1"/>
</dbReference>
<keyword evidence="6" id="KW-0472">Membrane</keyword>
<evidence type="ECO:0000256" key="1">
    <source>
        <dbReference type="ARBA" id="ARBA00004442"/>
    </source>
</evidence>
<keyword evidence="11" id="KW-1185">Reference proteome</keyword>
<keyword evidence="5" id="KW-0812">Transmembrane</keyword>
<evidence type="ECO:0000256" key="9">
    <source>
        <dbReference type="SAM" id="SignalP"/>
    </source>
</evidence>
<evidence type="ECO:0000256" key="2">
    <source>
        <dbReference type="ARBA" id="ARBA00007613"/>
    </source>
</evidence>
<dbReference type="Pfam" id="PF02321">
    <property type="entry name" value="OEP"/>
    <property type="match status" value="2"/>
</dbReference>
<organism evidence="10 11">
    <name type="scientific">Marinobacter salexigens</name>
    <dbReference type="NCBI Taxonomy" id="1925763"/>
    <lineage>
        <taxon>Bacteria</taxon>
        <taxon>Pseudomonadati</taxon>
        <taxon>Pseudomonadota</taxon>
        <taxon>Gammaproteobacteria</taxon>
        <taxon>Pseudomonadales</taxon>
        <taxon>Marinobacteraceae</taxon>
        <taxon>Marinobacter</taxon>
    </lineage>
</organism>
<dbReference type="EMBL" id="JAHKPV010000021">
    <property type="protein sequence ID" value="MBU2875742.1"/>
    <property type="molecule type" value="Genomic_DNA"/>
</dbReference>
<reference evidence="10 11" key="1">
    <citation type="submission" date="2021-05" db="EMBL/GenBank/DDBJ databases">
        <title>Draft genomes of bacteria isolated from model marine particles.</title>
        <authorList>
            <person name="Datta M.S."/>
            <person name="Schwartzman J.A."/>
            <person name="Enke T.N."/>
            <person name="Saavedra J."/>
            <person name="Cermak N."/>
            <person name="Cordero O.X."/>
        </authorList>
    </citation>
    <scope>NUCLEOTIDE SEQUENCE [LARGE SCALE GENOMIC DNA]</scope>
    <source>
        <strain evidence="10 11">D2M19</strain>
    </source>
</reference>
<dbReference type="InterPro" id="IPR051906">
    <property type="entry name" value="TolC-like"/>
</dbReference>
<gene>
    <name evidence="10" type="ORF">KO508_17230</name>
</gene>
<keyword evidence="7" id="KW-0998">Cell outer membrane</keyword>
<dbReference type="NCBIfam" id="TIGR01844">
    <property type="entry name" value="type_I_sec_TolC"/>
    <property type="match status" value="1"/>
</dbReference>
<evidence type="ECO:0000256" key="3">
    <source>
        <dbReference type="ARBA" id="ARBA00022448"/>
    </source>
</evidence>
<keyword evidence="4" id="KW-1134">Transmembrane beta strand</keyword>
<keyword evidence="8" id="KW-0175">Coiled coil</keyword>
<name>A0ABS6AC48_9GAMM</name>
<evidence type="ECO:0000256" key="4">
    <source>
        <dbReference type="ARBA" id="ARBA00022452"/>
    </source>
</evidence>
<comment type="similarity">
    <text evidence="2">Belongs to the outer membrane factor (OMF) (TC 1.B.17) family.</text>
</comment>
<evidence type="ECO:0000256" key="6">
    <source>
        <dbReference type="ARBA" id="ARBA00023136"/>
    </source>
</evidence>
<evidence type="ECO:0000256" key="7">
    <source>
        <dbReference type="ARBA" id="ARBA00023237"/>
    </source>
</evidence>